<feature type="compositionally biased region" description="Polar residues" evidence="5">
    <location>
        <begin position="818"/>
        <end position="827"/>
    </location>
</feature>
<evidence type="ECO:0000256" key="5">
    <source>
        <dbReference type="SAM" id="MobiDB-lite"/>
    </source>
</evidence>
<keyword evidence="2" id="KW-0812">Transmembrane</keyword>
<evidence type="ECO:0000256" key="2">
    <source>
        <dbReference type="ARBA" id="ARBA00022692"/>
    </source>
</evidence>
<feature type="domain" description="SUN" evidence="7">
    <location>
        <begin position="233"/>
        <end position="394"/>
    </location>
</feature>
<dbReference type="Pfam" id="PF07738">
    <property type="entry name" value="Sad1_UNC"/>
    <property type="match status" value="1"/>
</dbReference>
<accession>A0AAV9NBG3</accession>
<feature type="region of interest" description="Disordered" evidence="5">
    <location>
        <begin position="512"/>
        <end position="605"/>
    </location>
</feature>
<comment type="caution">
    <text evidence="8">The sequence shown here is derived from an EMBL/GenBank/DDBJ whole genome shotgun (WGS) entry which is preliminary data.</text>
</comment>
<dbReference type="PROSITE" id="PS51469">
    <property type="entry name" value="SUN"/>
    <property type="match status" value="1"/>
</dbReference>
<evidence type="ECO:0000256" key="3">
    <source>
        <dbReference type="ARBA" id="ARBA00022989"/>
    </source>
</evidence>
<dbReference type="EMBL" id="JAVRRD010000014">
    <property type="protein sequence ID" value="KAK5052130.1"/>
    <property type="molecule type" value="Genomic_DNA"/>
</dbReference>
<dbReference type="PANTHER" id="PTHR12953">
    <property type="entry name" value="MEMBRANE PROTEIN CH1 RELATED"/>
    <property type="match status" value="1"/>
</dbReference>
<dbReference type="GeneID" id="89971133"/>
<dbReference type="RefSeq" id="XP_064706144.1">
    <property type="nucleotide sequence ID" value="XM_064846534.1"/>
</dbReference>
<proteinExistence type="predicted"/>
<feature type="compositionally biased region" description="Low complexity" evidence="5">
    <location>
        <begin position="538"/>
        <end position="588"/>
    </location>
</feature>
<keyword evidence="9" id="KW-1185">Reference proteome</keyword>
<feature type="region of interest" description="Disordered" evidence="5">
    <location>
        <begin position="443"/>
        <end position="484"/>
    </location>
</feature>
<keyword evidence="4" id="KW-0472">Membrane</keyword>
<dbReference type="GO" id="GO:0005737">
    <property type="term" value="C:cytoplasm"/>
    <property type="evidence" value="ECO:0007669"/>
    <property type="project" value="TreeGrafter"/>
</dbReference>
<evidence type="ECO:0000256" key="4">
    <source>
        <dbReference type="ARBA" id="ARBA00023136"/>
    </source>
</evidence>
<feature type="compositionally biased region" description="Polar residues" evidence="5">
    <location>
        <begin position="89"/>
        <end position="103"/>
    </location>
</feature>
<feature type="compositionally biased region" description="Basic and acidic residues" evidence="5">
    <location>
        <begin position="832"/>
        <end position="842"/>
    </location>
</feature>
<reference evidence="8 9" key="1">
    <citation type="submission" date="2023-08" db="EMBL/GenBank/DDBJ databases">
        <title>Black Yeasts Isolated from many extreme environments.</title>
        <authorList>
            <person name="Coleine C."/>
            <person name="Stajich J.E."/>
            <person name="Selbmann L."/>
        </authorList>
    </citation>
    <scope>NUCLEOTIDE SEQUENCE [LARGE SCALE GENOMIC DNA]</scope>
    <source>
        <strain evidence="8 9">CCFEE 5792</strain>
    </source>
</reference>
<feature type="compositionally biased region" description="Low complexity" evidence="5">
    <location>
        <begin position="104"/>
        <end position="118"/>
    </location>
</feature>
<dbReference type="Gene3D" id="2.60.120.260">
    <property type="entry name" value="Galactose-binding domain-like"/>
    <property type="match status" value="1"/>
</dbReference>
<dbReference type="AlphaFoldDB" id="A0AAV9NBG3"/>
<feature type="region of interest" description="Disordered" evidence="5">
    <location>
        <begin position="162"/>
        <end position="184"/>
    </location>
</feature>
<gene>
    <name evidence="8" type="ORF">LTR84_002934</name>
</gene>
<feature type="signal peptide" evidence="6">
    <location>
        <begin position="1"/>
        <end position="25"/>
    </location>
</feature>
<dbReference type="Proteomes" id="UP001358417">
    <property type="component" value="Unassembled WGS sequence"/>
</dbReference>
<sequence length="920" mass="101001">MRVFSTISLILHFLLVSALVASSSTTPSAPTCPYRTVNYITHSLPQQCLTSSWKPSPTTSPNAGDSTTESTASATFSGEHLSKDDQAHRSSAQIQTQEVTPQISPTSNSPSQAQSTSSVKSTETPSAGGVDVAVDDVSPLEDSKFLSFEDWKRENLEKLGQSNNIGTRARGDHGGTKKRSNIDQNSLDALGDDAEIDIDFSGLVSDGLEPEGQPQPRPPQPVSDSVYGMDPGRAPKVGLRGKDAGTTSKERSNYASFDCGADHKNANPEAKNPKAILGENKDAYMLNVCSAKDKFIVFELCDDIAIDTIVVANFEFFSSSFRTFKVSVSDKYPIKIDKWKSLGIFEARNSREIQAFLIENSVIWARYVRIEFLTHYGNEFYCPLSLVRVHGATMLEEYKHDLESLQNEVDDEATMTQEQNVPLVDAEVSDIIAEVVLSENGSRSFKNTGKQDAVEVENSQTPSPSSTPESDIDTGSVIPPVYEPTSASNHSTFVGSLAQQSYATETCDLAEISSTTDPVQRDEMTESNVRGDLRSRTGESSSRSDSTTSIRSPTPRTASSNVTTSTSSSSKASSQATNSTSIKNTSTTPIVNNTKGSSSQTQAYPAVPTMQESFFKSVQKRLQMLESNSSLSLQYIEDQSRSLRDAFLKVEQRQLAKTTLFLDYLNNTVLNELREFRLQYDQLWQSTVIELELQRERYQRENLAINARLGVLADEVIFQKRMSTLQMILILVCLGFVLFSKGNVNRYLELPLLQNVLSRSPSTRWLNQSSIDTPTQSPPLTRVNSERSGKRQGILKGHRRLSSEDSIDGPISPADLYTPSTPVSFAETSDDEQGRADDERLGDPQFDPSLIERPSTSPPVLSGCDIPTTPPTPTSLPEAGDRTIESTLQSCTPDRRGLPLVFVEDATPPAKHLTWQLPDE</sequence>
<feature type="region of interest" description="Disordered" evidence="5">
    <location>
        <begin position="50"/>
        <end position="135"/>
    </location>
</feature>
<feature type="compositionally biased region" description="Polar residues" evidence="5">
    <location>
        <begin position="589"/>
        <end position="603"/>
    </location>
</feature>
<evidence type="ECO:0000259" key="7">
    <source>
        <dbReference type="PROSITE" id="PS51469"/>
    </source>
</evidence>
<dbReference type="GO" id="GO:0012505">
    <property type="term" value="C:endomembrane system"/>
    <property type="evidence" value="ECO:0007669"/>
    <property type="project" value="UniProtKB-SubCell"/>
</dbReference>
<feature type="compositionally biased region" description="Polar residues" evidence="5">
    <location>
        <begin position="764"/>
        <end position="783"/>
    </location>
</feature>
<dbReference type="GO" id="GO:0016020">
    <property type="term" value="C:membrane"/>
    <property type="evidence" value="ECO:0007669"/>
    <property type="project" value="InterPro"/>
</dbReference>
<name>A0AAV9NBG3_9EURO</name>
<keyword evidence="3" id="KW-1133">Transmembrane helix</keyword>
<feature type="chain" id="PRO_5043743119" description="SUN domain-containing protein" evidence="6">
    <location>
        <begin position="26"/>
        <end position="920"/>
    </location>
</feature>
<feature type="region of interest" description="Disordered" evidence="5">
    <location>
        <begin position="764"/>
        <end position="882"/>
    </location>
</feature>
<feature type="compositionally biased region" description="Low complexity" evidence="5">
    <location>
        <begin position="50"/>
        <end position="77"/>
    </location>
</feature>
<dbReference type="PANTHER" id="PTHR12953:SF0">
    <property type="entry name" value="SUN DOMAIN-CONTAINING OSSIFICATION FACTOR"/>
    <property type="match status" value="1"/>
</dbReference>
<comment type="subcellular location">
    <subcellularLocation>
        <location evidence="1">Endomembrane system</location>
    </subcellularLocation>
</comment>
<evidence type="ECO:0000313" key="9">
    <source>
        <dbReference type="Proteomes" id="UP001358417"/>
    </source>
</evidence>
<feature type="compositionally biased region" description="Basic and acidic residues" evidence="5">
    <location>
        <begin position="519"/>
        <end position="537"/>
    </location>
</feature>
<evidence type="ECO:0000256" key="6">
    <source>
        <dbReference type="SAM" id="SignalP"/>
    </source>
</evidence>
<keyword evidence="6" id="KW-0732">Signal</keyword>
<dbReference type="GO" id="GO:0034975">
    <property type="term" value="P:protein folding in endoplasmic reticulum"/>
    <property type="evidence" value="ECO:0007669"/>
    <property type="project" value="TreeGrafter"/>
</dbReference>
<dbReference type="InterPro" id="IPR045120">
    <property type="entry name" value="Suco/Slp1-like"/>
</dbReference>
<evidence type="ECO:0000313" key="8">
    <source>
        <dbReference type="EMBL" id="KAK5052130.1"/>
    </source>
</evidence>
<dbReference type="InterPro" id="IPR012919">
    <property type="entry name" value="SUN_dom"/>
</dbReference>
<evidence type="ECO:0000256" key="1">
    <source>
        <dbReference type="ARBA" id="ARBA00004308"/>
    </source>
</evidence>
<protein>
    <recommendedName>
        <fullName evidence="7">SUN domain-containing protein</fullName>
    </recommendedName>
</protein>
<feature type="region of interest" description="Disordered" evidence="5">
    <location>
        <begin position="203"/>
        <end position="249"/>
    </location>
</feature>
<feature type="compositionally biased region" description="Basic and acidic residues" evidence="5">
    <location>
        <begin position="240"/>
        <end position="249"/>
    </location>
</feature>
<organism evidence="8 9">
    <name type="scientific">Exophiala bonariae</name>
    <dbReference type="NCBI Taxonomy" id="1690606"/>
    <lineage>
        <taxon>Eukaryota</taxon>
        <taxon>Fungi</taxon>
        <taxon>Dikarya</taxon>
        <taxon>Ascomycota</taxon>
        <taxon>Pezizomycotina</taxon>
        <taxon>Eurotiomycetes</taxon>
        <taxon>Chaetothyriomycetidae</taxon>
        <taxon>Chaetothyriales</taxon>
        <taxon>Herpotrichiellaceae</taxon>
        <taxon>Exophiala</taxon>
    </lineage>
</organism>